<accession>A0A7N2MI86</accession>
<reference evidence="6" key="2">
    <citation type="submission" date="2021-01" db="UniProtKB">
        <authorList>
            <consortium name="EnsemblPlants"/>
        </authorList>
    </citation>
    <scope>IDENTIFICATION</scope>
</reference>
<dbReference type="GO" id="GO:0016763">
    <property type="term" value="F:pentosyltransferase activity"/>
    <property type="evidence" value="ECO:0007669"/>
    <property type="project" value="UniProtKB-ARBA"/>
</dbReference>
<dbReference type="GO" id="GO:0000139">
    <property type="term" value="C:Golgi membrane"/>
    <property type="evidence" value="ECO:0007669"/>
    <property type="project" value="UniProtKB-SubCell"/>
</dbReference>
<keyword evidence="4" id="KW-0325">Glycoprotein</keyword>
<evidence type="ECO:0000256" key="3">
    <source>
        <dbReference type="ARBA" id="ARBA00022679"/>
    </source>
</evidence>
<dbReference type="PANTHER" id="PTHR20961:SF108">
    <property type="entry name" value="GLYCOSYLTRANSFERASE"/>
    <property type="match status" value="1"/>
</dbReference>
<evidence type="ECO:0000256" key="1">
    <source>
        <dbReference type="ARBA" id="ARBA00004323"/>
    </source>
</evidence>
<dbReference type="Pfam" id="PF04577">
    <property type="entry name" value="Glyco_transf_61"/>
    <property type="match status" value="1"/>
</dbReference>
<dbReference type="OMA" id="FFHTIND"/>
<dbReference type="GeneID" id="115960615"/>
<dbReference type="KEGG" id="qlo:115957633"/>
<dbReference type="Gramene" id="QL08p006912:mrna">
    <property type="protein sequence ID" value="QL08p006912:mrna"/>
    <property type="gene ID" value="QL08p006912"/>
</dbReference>
<gene>
    <name evidence="6" type="primary">LOC115960615</name>
</gene>
<feature type="domain" description="Glycosyltransferase 61 catalytic" evidence="5">
    <location>
        <begin position="276"/>
        <end position="361"/>
    </location>
</feature>
<organism evidence="6 7">
    <name type="scientific">Quercus lobata</name>
    <name type="common">Valley oak</name>
    <dbReference type="NCBI Taxonomy" id="97700"/>
    <lineage>
        <taxon>Eukaryota</taxon>
        <taxon>Viridiplantae</taxon>
        <taxon>Streptophyta</taxon>
        <taxon>Embryophyta</taxon>
        <taxon>Tracheophyta</taxon>
        <taxon>Spermatophyta</taxon>
        <taxon>Magnoliopsida</taxon>
        <taxon>eudicotyledons</taxon>
        <taxon>Gunneridae</taxon>
        <taxon>Pentapetalae</taxon>
        <taxon>rosids</taxon>
        <taxon>fabids</taxon>
        <taxon>Fagales</taxon>
        <taxon>Fagaceae</taxon>
        <taxon>Quercus</taxon>
    </lineage>
</organism>
<evidence type="ECO:0000313" key="7">
    <source>
        <dbReference type="Proteomes" id="UP000594261"/>
    </source>
</evidence>
<dbReference type="Proteomes" id="UP000594261">
    <property type="component" value="Chromosome 9"/>
</dbReference>
<keyword evidence="7" id="KW-1185">Reference proteome</keyword>
<proteinExistence type="predicted"/>
<keyword evidence="2" id="KW-0328">Glycosyltransferase</keyword>
<dbReference type="EMBL" id="LRBV02000008">
    <property type="status" value="NOT_ANNOTATED_CDS"/>
    <property type="molecule type" value="Genomic_DNA"/>
</dbReference>
<reference evidence="6 7" key="1">
    <citation type="journal article" date="2016" name="G3 (Bethesda)">
        <title>First Draft Assembly and Annotation of the Genome of a California Endemic Oak Quercus lobata Nee (Fagaceae).</title>
        <authorList>
            <person name="Sork V.L."/>
            <person name="Fitz-Gibbon S.T."/>
            <person name="Puiu D."/>
            <person name="Crepeau M."/>
            <person name="Gugger P.F."/>
            <person name="Sherman R."/>
            <person name="Stevens K."/>
            <person name="Langley C.H."/>
            <person name="Pellegrini M."/>
            <person name="Salzberg S.L."/>
        </authorList>
    </citation>
    <scope>NUCLEOTIDE SEQUENCE [LARGE SCALE GENOMIC DNA]</scope>
    <source>
        <strain evidence="6 7">cv. SW786</strain>
    </source>
</reference>
<dbReference type="EnsemblPlants" id="QL08p006912:mrna">
    <property type="protein sequence ID" value="QL08p006912:mrna"/>
    <property type="gene ID" value="QL08p006912"/>
</dbReference>
<dbReference type="AlphaFoldDB" id="A0A7N2MI86"/>
<dbReference type="InterPro" id="IPR007657">
    <property type="entry name" value="Glycosyltransferase_61"/>
</dbReference>
<dbReference type="RefSeq" id="XP_030935413.1">
    <property type="nucleotide sequence ID" value="XM_031079553.1"/>
</dbReference>
<dbReference type="InterPro" id="IPR049625">
    <property type="entry name" value="Glyco_transf_61_cat"/>
</dbReference>
<dbReference type="Gramene" id="QL09p024253:mrna">
    <property type="protein sequence ID" value="QL09p024253:mrna"/>
    <property type="gene ID" value="QL09p024253"/>
</dbReference>
<dbReference type="Proteomes" id="UP000594261">
    <property type="component" value="Chromosome 8"/>
</dbReference>
<evidence type="ECO:0000259" key="5">
    <source>
        <dbReference type="Pfam" id="PF04577"/>
    </source>
</evidence>
<dbReference type="KEGG" id="qlo:115960615"/>
<dbReference type="EMBL" id="LRBV02000009">
    <property type="status" value="NOT_ANNOTATED_CDS"/>
    <property type="molecule type" value="Genomic_DNA"/>
</dbReference>
<evidence type="ECO:0000256" key="4">
    <source>
        <dbReference type="ARBA" id="ARBA00023180"/>
    </source>
</evidence>
<dbReference type="OrthoDB" id="529273at2759"/>
<sequence>MGKESSRLVLGATSVVLLLVIFLLYAAYFTSDVNPFDSWKDHLSNWNGSPYRRKVDKGVELVEPLEFTMRRLVRGEDRVQLETTGFSCHSDLHSEVCVAKKPVIIDNNALTAYLQSSQVQVNHTVRPYARKEDETAMVQVSPVQILHGNASLPACQFTHDVPAVVFSSGGFTGNLFHEFNELIIPLFITCYHFKSHLQFVITDFKPWWVRKYNQILTHLSKFEVINAAKDGGVHCFPGAVIGLKYHDNLALNPTEIPGGYSMFDFKHFLRETYNLKIKNVSDIEKPKLLLISRPKTRKFMNEDEMVDMMEELGFEVVVATPNRMSNLDKFAEVLNSCSVMVGAHGAGVTNTVFLPAGAVMVQVVPLGLDWASTAYFGGPAKEMGMHYLEYKIEPTESSLFKEYGPDHPVISDPMSIFLKGYNAARATYVDGQNLMINLVRFRETLEKAMKFLGH</sequence>
<protein>
    <recommendedName>
        <fullName evidence="5">Glycosyltransferase 61 catalytic domain-containing protein</fullName>
    </recommendedName>
</protein>
<comment type="subcellular location">
    <subcellularLocation>
        <location evidence="1">Golgi apparatus membrane</location>
        <topology evidence="1">Single-pass type II membrane protein</topology>
    </subcellularLocation>
</comment>
<dbReference type="PANTHER" id="PTHR20961">
    <property type="entry name" value="GLYCOSYLTRANSFERASE"/>
    <property type="match status" value="1"/>
</dbReference>
<evidence type="ECO:0000313" key="6">
    <source>
        <dbReference type="EnsemblPlants" id="QL09p024253:mrna"/>
    </source>
</evidence>
<name>A0A7N2MI86_QUELO</name>
<keyword evidence="3" id="KW-0808">Transferase</keyword>
<evidence type="ECO:0000256" key="2">
    <source>
        <dbReference type="ARBA" id="ARBA00022676"/>
    </source>
</evidence>
<dbReference type="EnsemblPlants" id="QL09p024253:mrna">
    <property type="protein sequence ID" value="QL09p024253:mrna"/>
    <property type="gene ID" value="QL09p024253"/>
</dbReference>